<dbReference type="EMBL" id="CAJPDR010000858">
    <property type="protein sequence ID" value="CAF9942989.1"/>
    <property type="molecule type" value="Genomic_DNA"/>
</dbReference>
<proteinExistence type="predicted"/>
<feature type="region of interest" description="Disordered" evidence="1">
    <location>
        <begin position="100"/>
        <end position="123"/>
    </location>
</feature>
<gene>
    <name evidence="2" type="ORF">ALECFALPRED_010360</name>
</gene>
<dbReference type="AlphaFoldDB" id="A0A8H3J9P2"/>
<sequence>MHPALSGALGSESRNRAKEHLLASLRNRLALLGIRCLSPSTPSAAPETLKIVAGGAWQYPWPIMDLPEADLTWGTGLEEKKKNNLVAARGAREARLPILGKRKSGKGKVSSRRAPDASGFRRGENLPATANVVARGIGVYGTYGPTHGPRKS</sequence>
<name>A0A8H3J9P2_9LECA</name>
<evidence type="ECO:0000313" key="3">
    <source>
        <dbReference type="Proteomes" id="UP000664203"/>
    </source>
</evidence>
<evidence type="ECO:0000256" key="1">
    <source>
        <dbReference type="SAM" id="MobiDB-lite"/>
    </source>
</evidence>
<evidence type="ECO:0000313" key="2">
    <source>
        <dbReference type="EMBL" id="CAF9942989.1"/>
    </source>
</evidence>
<feature type="compositionally biased region" description="Basic and acidic residues" evidence="1">
    <location>
        <begin position="113"/>
        <end position="123"/>
    </location>
</feature>
<comment type="caution">
    <text evidence="2">The sequence shown here is derived from an EMBL/GenBank/DDBJ whole genome shotgun (WGS) entry which is preliminary data.</text>
</comment>
<keyword evidence="3" id="KW-1185">Reference proteome</keyword>
<accession>A0A8H3J9P2</accession>
<feature type="compositionally biased region" description="Basic residues" evidence="1">
    <location>
        <begin position="100"/>
        <end position="111"/>
    </location>
</feature>
<organism evidence="2 3">
    <name type="scientific">Alectoria fallacina</name>
    <dbReference type="NCBI Taxonomy" id="1903189"/>
    <lineage>
        <taxon>Eukaryota</taxon>
        <taxon>Fungi</taxon>
        <taxon>Dikarya</taxon>
        <taxon>Ascomycota</taxon>
        <taxon>Pezizomycotina</taxon>
        <taxon>Lecanoromycetes</taxon>
        <taxon>OSLEUM clade</taxon>
        <taxon>Lecanoromycetidae</taxon>
        <taxon>Lecanorales</taxon>
        <taxon>Lecanorineae</taxon>
        <taxon>Parmeliaceae</taxon>
        <taxon>Alectoria</taxon>
    </lineage>
</organism>
<protein>
    <submittedName>
        <fullName evidence="2">Uncharacterized protein</fullName>
    </submittedName>
</protein>
<reference evidence="2" key="1">
    <citation type="submission" date="2021-03" db="EMBL/GenBank/DDBJ databases">
        <authorList>
            <person name="Tagirdzhanova G."/>
        </authorList>
    </citation>
    <scope>NUCLEOTIDE SEQUENCE</scope>
</reference>
<dbReference type="Proteomes" id="UP000664203">
    <property type="component" value="Unassembled WGS sequence"/>
</dbReference>